<evidence type="ECO:0000256" key="1">
    <source>
        <dbReference type="SAM" id="MobiDB-lite"/>
    </source>
</evidence>
<dbReference type="InterPro" id="IPR050534">
    <property type="entry name" value="Coronavir_polyprotein_1ab"/>
</dbReference>
<dbReference type="OrthoDB" id="6513042at2759"/>
<dbReference type="KEGG" id="mis:MICPUN_100959"/>
<protein>
    <recommendedName>
        <fullName evidence="2">DNA2/NAM7 helicase helicase domain-containing protein</fullName>
    </recommendedName>
</protein>
<name>C1E852_MICCC</name>
<feature type="region of interest" description="Disordered" evidence="1">
    <location>
        <begin position="1"/>
        <end position="121"/>
    </location>
</feature>
<dbReference type="InterPro" id="IPR027417">
    <property type="entry name" value="P-loop_NTPase"/>
</dbReference>
<dbReference type="EMBL" id="CP001327">
    <property type="protein sequence ID" value="ACO64453.1"/>
    <property type="molecule type" value="Genomic_DNA"/>
</dbReference>
<feature type="compositionally biased region" description="Basic and acidic residues" evidence="1">
    <location>
        <begin position="110"/>
        <end position="121"/>
    </location>
</feature>
<gene>
    <name evidence="3" type="ORF">MICPUN_100959</name>
</gene>
<organism evidence="3 4">
    <name type="scientific">Micromonas commoda (strain RCC299 / NOUM17 / CCMP2709)</name>
    <name type="common">Picoplanktonic green alga</name>
    <dbReference type="NCBI Taxonomy" id="296587"/>
    <lineage>
        <taxon>Eukaryota</taxon>
        <taxon>Viridiplantae</taxon>
        <taxon>Chlorophyta</taxon>
        <taxon>Mamiellophyceae</taxon>
        <taxon>Mamiellales</taxon>
        <taxon>Mamiellaceae</taxon>
        <taxon>Micromonas</taxon>
    </lineage>
</organism>
<dbReference type="AlphaFoldDB" id="C1E852"/>
<keyword evidence="4" id="KW-1185">Reference proteome</keyword>
<evidence type="ECO:0000313" key="4">
    <source>
        <dbReference type="Proteomes" id="UP000002009"/>
    </source>
</evidence>
<feature type="compositionally biased region" description="Gly residues" evidence="1">
    <location>
        <begin position="43"/>
        <end position="57"/>
    </location>
</feature>
<feature type="compositionally biased region" description="Low complexity" evidence="1">
    <location>
        <begin position="576"/>
        <end position="586"/>
    </location>
</feature>
<proteinExistence type="predicted"/>
<feature type="region of interest" description="Disordered" evidence="1">
    <location>
        <begin position="248"/>
        <end position="271"/>
    </location>
</feature>
<sequence length="594" mass="61818">MARGLGIANTVFAATGRASGGGKKTAKVGPQPSSSPGNNRRGAGQGASSGGRGGGSRPRGKPARLPPPPPVDPGVAPAGMRRRVSVKTSTKGESPFADLRGGGALLSPAARKDPARAEEERRRLWERLGASATGSGNAPAGFAHLLDPGAKAMTQGSGRGEEGTRARGSSRAVLRVGYTAHREKFARALRLELEEEMARAKERLETWPVDRIRQEGYALFGLRAMHEGTLQKDAVVRVLVPRHQVAGSNAAPDVPAGSNAATAPPTPSSVDRTRRTLAMGAELPFHRFAQGDMVTLVEGDEWDGNGKGGVQGVVVERAMHFLKVAVDEDDEAALLDARKLRMDLSANTITHDRALAALVAFSEPGGMPGLAAAPGGKRLSSTAYAPLQRALIGIPDGNGTLEAIACVPPPWGGKDALAKTLSPALKRTDHAKLNPSQAAAVKRAFGRTLSVWQGPPGTGKTRTLMSFIEGAVELARAQGVTGGSKKTGPIVLACAASNVAVDNILDGLVRERDTDDAQGLKGQRAKEGLKVVRLGSPAKVQPWLESHTLGALAAKTPIGKKAASLREQARGDYSPRGAAARRQAAGMERVASEQ</sequence>
<dbReference type="eggNOG" id="KOG1803">
    <property type="taxonomic scope" value="Eukaryota"/>
</dbReference>
<dbReference type="Proteomes" id="UP000002009">
    <property type="component" value="Chromosome 6"/>
</dbReference>
<evidence type="ECO:0000313" key="3">
    <source>
        <dbReference type="EMBL" id="ACO64453.1"/>
    </source>
</evidence>
<feature type="non-terminal residue" evidence="3">
    <location>
        <position position="594"/>
    </location>
</feature>
<feature type="domain" description="DNA2/NAM7 helicase helicase" evidence="2">
    <location>
        <begin position="432"/>
        <end position="566"/>
    </location>
</feature>
<dbReference type="RefSeq" id="XP_002503195.1">
    <property type="nucleotide sequence ID" value="XM_002503149.1"/>
</dbReference>
<dbReference type="PANTHER" id="PTHR43788">
    <property type="entry name" value="DNA2/NAM7 HELICASE FAMILY MEMBER"/>
    <property type="match status" value="1"/>
</dbReference>
<dbReference type="InParanoid" id="C1E852"/>
<dbReference type="InterPro" id="IPR041677">
    <property type="entry name" value="DNA2/NAM7_AAA_11"/>
</dbReference>
<dbReference type="GeneID" id="8244482"/>
<accession>C1E852</accession>
<reference evidence="3 4" key="1">
    <citation type="journal article" date="2009" name="Science">
        <title>Green evolution and dynamic adaptations revealed by genomes of the marine picoeukaryotes Micromonas.</title>
        <authorList>
            <person name="Worden A.Z."/>
            <person name="Lee J.H."/>
            <person name="Mock T."/>
            <person name="Rouze P."/>
            <person name="Simmons M.P."/>
            <person name="Aerts A.L."/>
            <person name="Allen A.E."/>
            <person name="Cuvelier M.L."/>
            <person name="Derelle E."/>
            <person name="Everett M.V."/>
            <person name="Foulon E."/>
            <person name="Grimwood J."/>
            <person name="Gundlach H."/>
            <person name="Henrissat B."/>
            <person name="Napoli C."/>
            <person name="McDonald S.M."/>
            <person name="Parker M.S."/>
            <person name="Rombauts S."/>
            <person name="Salamov A."/>
            <person name="Von Dassow P."/>
            <person name="Badger J.H."/>
            <person name="Coutinho P.M."/>
            <person name="Demir E."/>
            <person name="Dubchak I."/>
            <person name="Gentemann C."/>
            <person name="Eikrem W."/>
            <person name="Gready J.E."/>
            <person name="John U."/>
            <person name="Lanier W."/>
            <person name="Lindquist E.A."/>
            <person name="Lucas S."/>
            <person name="Mayer K.F."/>
            <person name="Moreau H."/>
            <person name="Not F."/>
            <person name="Otillar R."/>
            <person name="Panaud O."/>
            <person name="Pangilinan J."/>
            <person name="Paulsen I."/>
            <person name="Piegu B."/>
            <person name="Poliakov A."/>
            <person name="Robbens S."/>
            <person name="Schmutz J."/>
            <person name="Toulza E."/>
            <person name="Wyss T."/>
            <person name="Zelensky A."/>
            <person name="Zhou K."/>
            <person name="Armbrust E.V."/>
            <person name="Bhattacharya D."/>
            <person name="Goodenough U.W."/>
            <person name="Van de Peer Y."/>
            <person name="Grigoriev I.V."/>
        </authorList>
    </citation>
    <scope>NUCLEOTIDE SEQUENCE [LARGE SCALE GENOMIC DNA]</scope>
    <source>
        <strain evidence="4">RCC299 / NOUM17</strain>
    </source>
</reference>
<dbReference type="GO" id="GO:0043139">
    <property type="term" value="F:5'-3' DNA helicase activity"/>
    <property type="evidence" value="ECO:0007669"/>
    <property type="project" value="TreeGrafter"/>
</dbReference>
<dbReference type="PANTHER" id="PTHR43788:SF8">
    <property type="entry name" value="DNA-BINDING PROTEIN SMUBP-2"/>
    <property type="match status" value="1"/>
</dbReference>
<dbReference type="Gene3D" id="2.40.30.270">
    <property type="match status" value="1"/>
</dbReference>
<dbReference type="STRING" id="296587.C1E852"/>
<dbReference type="SUPFAM" id="SSF52540">
    <property type="entry name" value="P-loop containing nucleoside triphosphate hydrolases"/>
    <property type="match status" value="1"/>
</dbReference>
<dbReference type="Gene3D" id="3.40.50.300">
    <property type="entry name" value="P-loop containing nucleotide triphosphate hydrolases"/>
    <property type="match status" value="1"/>
</dbReference>
<evidence type="ECO:0000259" key="2">
    <source>
        <dbReference type="Pfam" id="PF13086"/>
    </source>
</evidence>
<feature type="region of interest" description="Disordered" evidence="1">
    <location>
        <begin position="563"/>
        <end position="594"/>
    </location>
</feature>
<dbReference type="Pfam" id="PF13086">
    <property type="entry name" value="AAA_11"/>
    <property type="match status" value="1"/>
</dbReference>